<evidence type="ECO:0000256" key="3">
    <source>
        <dbReference type="ARBA" id="ARBA00022840"/>
    </source>
</evidence>
<dbReference type="InterPro" id="IPR027417">
    <property type="entry name" value="P-loop_NTPase"/>
</dbReference>
<dbReference type="GO" id="GO:0016887">
    <property type="term" value="F:ATP hydrolysis activity"/>
    <property type="evidence" value="ECO:0007669"/>
    <property type="project" value="InterPro"/>
</dbReference>
<comment type="function">
    <text evidence="5">Part of the ABC transporter complex HmuTUV involved in hemin import. Responsible for energy coupling to the transport system.</text>
</comment>
<keyword evidence="1" id="KW-0813">Transport</keyword>
<keyword evidence="3 7" id="KW-0067">ATP-binding</keyword>
<keyword evidence="4" id="KW-1278">Translocase</keyword>
<dbReference type="PANTHER" id="PTHR42794">
    <property type="entry name" value="HEMIN IMPORT ATP-BINDING PROTEIN HMUV"/>
    <property type="match status" value="1"/>
</dbReference>
<dbReference type="CDD" id="cd03214">
    <property type="entry name" value="ABC_Iron-Siderophores_B12_Hemin"/>
    <property type="match status" value="1"/>
</dbReference>
<protein>
    <submittedName>
        <fullName evidence="7">Hemin ABC transporter ATP-binding protein</fullName>
    </submittedName>
</protein>
<evidence type="ECO:0000256" key="2">
    <source>
        <dbReference type="ARBA" id="ARBA00022741"/>
    </source>
</evidence>
<evidence type="ECO:0000256" key="1">
    <source>
        <dbReference type="ARBA" id="ARBA00022448"/>
    </source>
</evidence>
<comment type="caution">
    <text evidence="7">The sequence shown here is derived from an EMBL/GenBank/DDBJ whole genome shotgun (WGS) entry which is preliminary data.</text>
</comment>
<evidence type="ECO:0000256" key="5">
    <source>
        <dbReference type="ARBA" id="ARBA00037066"/>
    </source>
</evidence>
<dbReference type="PANTHER" id="PTHR42794:SF1">
    <property type="entry name" value="HEMIN IMPORT ATP-BINDING PROTEIN HMUV"/>
    <property type="match status" value="1"/>
</dbReference>
<dbReference type="EMBL" id="MTCZ01000001">
    <property type="protein sequence ID" value="OWP85445.1"/>
    <property type="molecule type" value="Genomic_DNA"/>
</dbReference>
<dbReference type="AlphaFoldDB" id="A0A246GM01"/>
<dbReference type="Pfam" id="PF00005">
    <property type="entry name" value="ABC_tran"/>
    <property type="match status" value="1"/>
</dbReference>
<dbReference type="InterPro" id="IPR003593">
    <property type="entry name" value="AAA+_ATPase"/>
</dbReference>
<evidence type="ECO:0000313" key="7">
    <source>
        <dbReference type="EMBL" id="OWP85445.1"/>
    </source>
</evidence>
<evidence type="ECO:0000259" key="6">
    <source>
        <dbReference type="PROSITE" id="PS50893"/>
    </source>
</evidence>
<evidence type="ECO:0000256" key="4">
    <source>
        <dbReference type="ARBA" id="ARBA00022967"/>
    </source>
</evidence>
<accession>A0A246GM01</accession>
<feature type="domain" description="ABC transporter" evidence="6">
    <location>
        <begin position="2"/>
        <end position="239"/>
    </location>
</feature>
<dbReference type="SMART" id="SM00382">
    <property type="entry name" value="AAA"/>
    <property type="match status" value="1"/>
</dbReference>
<name>A0A246GM01_9FLAO</name>
<dbReference type="Gene3D" id="3.40.50.300">
    <property type="entry name" value="P-loop containing nucleotide triphosphate hydrolases"/>
    <property type="match status" value="1"/>
</dbReference>
<dbReference type="Proteomes" id="UP000197768">
    <property type="component" value="Unassembled WGS sequence"/>
</dbReference>
<proteinExistence type="predicted"/>
<dbReference type="RefSeq" id="WP_088389987.1">
    <property type="nucleotide sequence ID" value="NZ_MTCZ01000001.1"/>
</dbReference>
<dbReference type="InterPro" id="IPR003439">
    <property type="entry name" value="ABC_transporter-like_ATP-bd"/>
</dbReference>
<reference evidence="7 8" key="1">
    <citation type="journal article" date="2017" name="Infect. Genet. Evol.">
        <title>Comparative genome analysis of fish pathogen Flavobacterium columnare reveals extensive sequence diversity within the species.</title>
        <authorList>
            <person name="Kayansamruaj P."/>
            <person name="Dong H.T."/>
            <person name="Hirono I."/>
            <person name="Kondo H."/>
            <person name="Senapin S."/>
            <person name="Rodkhum C."/>
        </authorList>
    </citation>
    <scope>NUCLEOTIDE SEQUENCE [LARGE SCALE GENOMIC DNA]</scope>
    <source>
        <strain evidence="7 8">1215</strain>
    </source>
</reference>
<dbReference type="SUPFAM" id="SSF52540">
    <property type="entry name" value="P-loop containing nucleoside triphosphate hydrolases"/>
    <property type="match status" value="1"/>
</dbReference>
<evidence type="ECO:0000313" key="8">
    <source>
        <dbReference type="Proteomes" id="UP000197768"/>
    </source>
</evidence>
<dbReference type="GO" id="GO:0005524">
    <property type="term" value="F:ATP binding"/>
    <property type="evidence" value="ECO:0007669"/>
    <property type="project" value="UniProtKB-KW"/>
</dbReference>
<keyword evidence="2" id="KW-0547">Nucleotide-binding</keyword>
<organism evidence="7 8">
    <name type="scientific">Flavobacterium davisii</name>
    <dbReference type="NCBI Taxonomy" id="2906077"/>
    <lineage>
        <taxon>Bacteria</taxon>
        <taxon>Pseudomonadati</taxon>
        <taxon>Bacteroidota</taxon>
        <taxon>Flavobacteriia</taxon>
        <taxon>Flavobacteriales</taxon>
        <taxon>Flavobacteriaceae</taxon>
        <taxon>Flavobacterium</taxon>
    </lineage>
</organism>
<gene>
    <name evidence="7" type="ORF">BWK59_00270</name>
</gene>
<dbReference type="FunFam" id="3.40.50.300:FF:000134">
    <property type="entry name" value="Iron-enterobactin ABC transporter ATP-binding protein"/>
    <property type="match status" value="1"/>
</dbReference>
<sequence>MIRIQNISYKIENKIILDNISATFESGKINLIIGPNGAGKSTLIKIMSGQIKPSQGTLFFSEQVNLSTAELAKRRAVLSQNIEVHFPINVEEVIMMGRYPHFDSIPTSKDREIVQEVIQFFEIQDLLERNFITLSGGEKQRVHFARVMAQIWEQSYDRILIMDEPLTFLDIHYQYDVMCKIKELSQQKNLLIIGVLHDLNLTAKFADNIYVIQRGHLAYTGTKNEIFKPEIVEEIYSIKPTIFEKEETYFISF</sequence>
<dbReference type="PROSITE" id="PS50893">
    <property type="entry name" value="ABC_TRANSPORTER_2"/>
    <property type="match status" value="1"/>
</dbReference>